<evidence type="ECO:0000313" key="2">
    <source>
        <dbReference type="EMBL" id="CAH2216421.1"/>
    </source>
</evidence>
<keyword evidence="3" id="KW-1185">Reference proteome</keyword>
<feature type="non-terminal residue" evidence="2">
    <location>
        <position position="1"/>
    </location>
</feature>
<name>A0A8S4QMA3_9NEOP</name>
<dbReference type="Proteomes" id="UP000838756">
    <property type="component" value="Unassembled WGS sequence"/>
</dbReference>
<proteinExistence type="predicted"/>
<protein>
    <submittedName>
        <fullName evidence="2">Jg16362 protein</fullName>
    </submittedName>
</protein>
<keyword evidence="1" id="KW-0812">Transmembrane</keyword>
<dbReference type="OrthoDB" id="5581259at2759"/>
<organism evidence="2 3">
    <name type="scientific">Pararge aegeria aegeria</name>
    <dbReference type="NCBI Taxonomy" id="348720"/>
    <lineage>
        <taxon>Eukaryota</taxon>
        <taxon>Metazoa</taxon>
        <taxon>Ecdysozoa</taxon>
        <taxon>Arthropoda</taxon>
        <taxon>Hexapoda</taxon>
        <taxon>Insecta</taxon>
        <taxon>Pterygota</taxon>
        <taxon>Neoptera</taxon>
        <taxon>Endopterygota</taxon>
        <taxon>Lepidoptera</taxon>
        <taxon>Glossata</taxon>
        <taxon>Ditrysia</taxon>
        <taxon>Papilionoidea</taxon>
        <taxon>Nymphalidae</taxon>
        <taxon>Satyrinae</taxon>
        <taxon>Satyrini</taxon>
        <taxon>Parargina</taxon>
        <taxon>Pararge</taxon>
    </lineage>
</organism>
<gene>
    <name evidence="2" type="primary">jg16362</name>
    <name evidence="2" type="ORF">PAEG_LOCUS4468</name>
</gene>
<reference evidence="2" key="1">
    <citation type="submission" date="2022-03" db="EMBL/GenBank/DDBJ databases">
        <authorList>
            <person name="Lindestad O."/>
        </authorList>
    </citation>
    <scope>NUCLEOTIDE SEQUENCE</scope>
</reference>
<keyword evidence="1" id="KW-0472">Membrane</keyword>
<evidence type="ECO:0000256" key="1">
    <source>
        <dbReference type="SAM" id="Phobius"/>
    </source>
</evidence>
<dbReference type="AlphaFoldDB" id="A0A8S4QMA3"/>
<feature type="transmembrane region" description="Helical" evidence="1">
    <location>
        <begin position="32"/>
        <end position="53"/>
    </location>
</feature>
<dbReference type="GO" id="GO:0016020">
    <property type="term" value="C:membrane"/>
    <property type="evidence" value="ECO:0007669"/>
    <property type="project" value="InterPro"/>
</dbReference>
<keyword evidence="1" id="KW-1133">Transmembrane helix</keyword>
<accession>A0A8S4QMA3</accession>
<evidence type="ECO:0000313" key="3">
    <source>
        <dbReference type="Proteomes" id="UP000838756"/>
    </source>
</evidence>
<dbReference type="InterPro" id="IPR005344">
    <property type="entry name" value="TMEM33/Pom33"/>
</dbReference>
<dbReference type="EMBL" id="CAKXAJ010015390">
    <property type="protein sequence ID" value="CAH2216421.1"/>
    <property type="molecule type" value="Genomic_DNA"/>
</dbReference>
<dbReference type="Pfam" id="PF03661">
    <property type="entry name" value="TMEM33_Pom33"/>
    <property type="match status" value="1"/>
</dbReference>
<sequence length="55" mass="5884">IMAEPNPQAGDTGPPKGIPALKAHVIANKIDVALWGIRLLTVLCTFGYVLPIFNK</sequence>
<comment type="caution">
    <text evidence="2">The sequence shown here is derived from an EMBL/GenBank/DDBJ whole genome shotgun (WGS) entry which is preliminary data.</text>
</comment>